<comment type="caution">
    <text evidence="4">The sequence shown here is derived from an EMBL/GenBank/DDBJ whole genome shotgun (WGS) entry which is preliminary data.</text>
</comment>
<accession>A0A967KF86</accession>
<dbReference type="SMART" id="SM00448">
    <property type="entry name" value="REC"/>
    <property type="match status" value="1"/>
</dbReference>
<dbReference type="GO" id="GO:0000160">
    <property type="term" value="P:phosphorelay signal transduction system"/>
    <property type="evidence" value="ECO:0007669"/>
    <property type="project" value="InterPro"/>
</dbReference>
<dbReference type="InterPro" id="IPR011006">
    <property type="entry name" value="CheY-like_superfamily"/>
</dbReference>
<evidence type="ECO:0000313" key="5">
    <source>
        <dbReference type="Proteomes" id="UP000761264"/>
    </source>
</evidence>
<organism evidence="4 5">
    <name type="scientific">Pelagibius litoralis</name>
    <dbReference type="NCBI Taxonomy" id="374515"/>
    <lineage>
        <taxon>Bacteria</taxon>
        <taxon>Pseudomonadati</taxon>
        <taxon>Pseudomonadota</taxon>
        <taxon>Alphaproteobacteria</taxon>
        <taxon>Rhodospirillales</taxon>
        <taxon>Rhodovibrionaceae</taxon>
        <taxon>Pelagibius</taxon>
    </lineage>
</organism>
<feature type="modified residue" description="4-aspartylphosphate" evidence="2">
    <location>
        <position position="71"/>
    </location>
</feature>
<dbReference type="EMBL" id="JAAQPH010000019">
    <property type="protein sequence ID" value="NIA71160.1"/>
    <property type="molecule type" value="Genomic_DNA"/>
</dbReference>
<name>A0A967KF86_9PROT</name>
<gene>
    <name evidence="4" type="ORF">HBA54_21405</name>
</gene>
<proteinExistence type="predicted"/>
<protein>
    <submittedName>
        <fullName evidence="4">Response regulator</fullName>
    </submittedName>
</protein>
<feature type="domain" description="Response regulatory" evidence="3">
    <location>
        <begin position="20"/>
        <end position="137"/>
    </location>
</feature>
<keyword evidence="1 2" id="KW-0597">Phosphoprotein</keyword>
<evidence type="ECO:0000313" key="4">
    <source>
        <dbReference type="EMBL" id="NIA71160.1"/>
    </source>
</evidence>
<dbReference type="CDD" id="cd00156">
    <property type="entry name" value="REC"/>
    <property type="match status" value="1"/>
</dbReference>
<evidence type="ECO:0000259" key="3">
    <source>
        <dbReference type="PROSITE" id="PS50110"/>
    </source>
</evidence>
<dbReference type="Gene3D" id="3.40.50.2300">
    <property type="match status" value="1"/>
</dbReference>
<reference evidence="4" key="1">
    <citation type="submission" date="2020-03" db="EMBL/GenBank/DDBJ databases">
        <title>Genome of Pelagibius litoralis DSM 21314T.</title>
        <authorList>
            <person name="Wang G."/>
        </authorList>
    </citation>
    <scope>NUCLEOTIDE SEQUENCE</scope>
    <source>
        <strain evidence="4">DSM 21314</strain>
    </source>
</reference>
<sequence>MNAPPNPAKNTGKKSLDGKTILLFEDDELVRRATERLLKRLGARVVVAESSGEALESLQTAGATPSWVIADYWFTRQEDGLTAAKIVRDTLGPTVKGLVVTGDDSAEIARAVEEAGFHLLRKPINIDRFIAVLADGN</sequence>
<dbReference type="InterPro" id="IPR001789">
    <property type="entry name" value="Sig_transdc_resp-reg_receiver"/>
</dbReference>
<dbReference type="InterPro" id="IPR050595">
    <property type="entry name" value="Bact_response_regulator"/>
</dbReference>
<dbReference type="PROSITE" id="PS50110">
    <property type="entry name" value="RESPONSE_REGULATORY"/>
    <property type="match status" value="1"/>
</dbReference>
<evidence type="ECO:0000256" key="1">
    <source>
        <dbReference type="ARBA" id="ARBA00022553"/>
    </source>
</evidence>
<dbReference type="Proteomes" id="UP000761264">
    <property type="component" value="Unassembled WGS sequence"/>
</dbReference>
<dbReference type="PANTHER" id="PTHR44591:SF3">
    <property type="entry name" value="RESPONSE REGULATORY DOMAIN-CONTAINING PROTEIN"/>
    <property type="match status" value="1"/>
</dbReference>
<evidence type="ECO:0000256" key="2">
    <source>
        <dbReference type="PROSITE-ProRule" id="PRU00169"/>
    </source>
</evidence>
<dbReference type="RefSeq" id="WP_167228499.1">
    <property type="nucleotide sequence ID" value="NZ_JAAQPH010000019.1"/>
</dbReference>
<dbReference type="AlphaFoldDB" id="A0A967KF86"/>
<keyword evidence="5" id="KW-1185">Reference proteome</keyword>
<dbReference type="SUPFAM" id="SSF52172">
    <property type="entry name" value="CheY-like"/>
    <property type="match status" value="1"/>
</dbReference>
<dbReference type="PANTHER" id="PTHR44591">
    <property type="entry name" value="STRESS RESPONSE REGULATOR PROTEIN 1"/>
    <property type="match status" value="1"/>
</dbReference>
<dbReference type="Pfam" id="PF00072">
    <property type="entry name" value="Response_reg"/>
    <property type="match status" value="1"/>
</dbReference>